<feature type="non-terminal residue" evidence="2">
    <location>
        <position position="136"/>
    </location>
</feature>
<dbReference type="InterPro" id="IPR036390">
    <property type="entry name" value="WH_DNA-bd_sf"/>
</dbReference>
<accession>X1JRT4</accession>
<dbReference type="GO" id="GO:0006950">
    <property type="term" value="P:response to stress"/>
    <property type="evidence" value="ECO:0007669"/>
    <property type="project" value="TreeGrafter"/>
</dbReference>
<dbReference type="SUPFAM" id="SSF46785">
    <property type="entry name" value="Winged helix' DNA-binding domain"/>
    <property type="match status" value="1"/>
</dbReference>
<dbReference type="Gene3D" id="1.10.10.10">
    <property type="entry name" value="Winged helix-like DNA-binding domain superfamily/Winged helix DNA-binding domain"/>
    <property type="match status" value="1"/>
</dbReference>
<dbReference type="GO" id="GO:0003700">
    <property type="term" value="F:DNA-binding transcription factor activity"/>
    <property type="evidence" value="ECO:0007669"/>
    <property type="project" value="InterPro"/>
</dbReference>
<evidence type="ECO:0000313" key="2">
    <source>
        <dbReference type="EMBL" id="GAH72498.1"/>
    </source>
</evidence>
<comment type="caution">
    <text evidence="2">The sequence shown here is derived from an EMBL/GenBank/DDBJ whole genome shotgun (WGS) entry which is preliminary data.</text>
</comment>
<organism evidence="2">
    <name type="scientific">marine sediment metagenome</name>
    <dbReference type="NCBI Taxonomy" id="412755"/>
    <lineage>
        <taxon>unclassified sequences</taxon>
        <taxon>metagenomes</taxon>
        <taxon>ecological metagenomes</taxon>
    </lineage>
</organism>
<feature type="domain" description="HTH marR-type" evidence="1">
    <location>
        <begin position="10"/>
        <end position="136"/>
    </location>
</feature>
<dbReference type="InterPro" id="IPR036388">
    <property type="entry name" value="WH-like_DNA-bd_sf"/>
</dbReference>
<dbReference type="AlphaFoldDB" id="X1JRT4"/>
<dbReference type="SMART" id="SM00347">
    <property type="entry name" value="HTH_MARR"/>
    <property type="match status" value="1"/>
</dbReference>
<name>X1JRT4_9ZZZZ</name>
<evidence type="ECO:0000259" key="1">
    <source>
        <dbReference type="PROSITE" id="PS50995"/>
    </source>
</evidence>
<sequence>MENSLSVDKDYALWVLLLQTKDTVFKAREKELSQYGISPEQAGVLFILQVLGNKATPSEISRWLLRKHHTVLGILGRMEKAGLVRKTKDLLRKNLVRVTLTEKGRQAYYQSTKIEPIREIMSSLSEEERQQLSSCF</sequence>
<dbReference type="Pfam" id="PF12802">
    <property type="entry name" value="MarR_2"/>
    <property type="match status" value="1"/>
</dbReference>
<dbReference type="InterPro" id="IPR000835">
    <property type="entry name" value="HTH_MarR-typ"/>
</dbReference>
<dbReference type="PANTHER" id="PTHR33164:SF101">
    <property type="entry name" value="TRANSCRIPTIONAL REPRESSOR MPRA"/>
    <property type="match status" value="1"/>
</dbReference>
<gene>
    <name evidence="2" type="ORF">S03H2_47538</name>
</gene>
<reference evidence="2" key="1">
    <citation type="journal article" date="2014" name="Front. Microbiol.">
        <title>High frequency of phylogenetically diverse reductive dehalogenase-homologous genes in deep subseafloor sedimentary metagenomes.</title>
        <authorList>
            <person name="Kawai M."/>
            <person name="Futagami T."/>
            <person name="Toyoda A."/>
            <person name="Takaki Y."/>
            <person name="Nishi S."/>
            <person name="Hori S."/>
            <person name="Arai W."/>
            <person name="Tsubouchi T."/>
            <person name="Morono Y."/>
            <person name="Uchiyama I."/>
            <person name="Ito T."/>
            <person name="Fujiyama A."/>
            <person name="Inagaki F."/>
            <person name="Takami H."/>
        </authorList>
    </citation>
    <scope>NUCLEOTIDE SEQUENCE</scope>
    <source>
        <strain evidence="2">Expedition CK06-06</strain>
    </source>
</reference>
<dbReference type="PANTHER" id="PTHR33164">
    <property type="entry name" value="TRANSCRIPTIONAL REGULATOR, MARR FAMILY"/>
    <property type="match status" value="1"/>
</dbReference>
<protein>
    <recommendedName>
        <fullName evidence="1">HTH marR-type domain-containing protein</fullName>
    </recommendedName>
</protein>
<dbReference type="InterPro" id="IPR039422">
    <property type="entry name" value="MarR/SlyA-like"/>
</dbReference>
<dbReference type="EMBL" id="BARU01029916">
    <property type="protein sequence ID" value="GAH72498.1"/>
    <property type="molecule type" value="Genomic_DNA"/>
</dbReference>
<dbReference type="PROSITE" id="PS50995">
    <property type="entry name" value="HTH_MARR_2"/>
    <property type="match status" value="1"/>
</dbReference>
<proteinExistence type="predicted"/>